<organism evidence="6 7">
    <name type="scientific">Cuculus canorus</name>
    <name type="common">Common cuckoo</name>
    <dbReference type="NCBI Taxonomy" id="55661"/>
    <lineage>
        <taxon>Eukaryota</taxon>
        <taxon>Metazoa</taxon>
        <taxon>Chordata</taxon>
        <taxon>Craniata</taxon>
        <taxon>Vertebrata</taxon>
        <taxon>Euteleostomi</taxon>
        <taxon>Archelosauria</taxon>
        <taxon>Archosauria</taxon>
        <taxon>Dinosauria</taxon>
        <taxon>Saurischia</taxon>
        <taxon>Theropoda</taxon>
        <taxon>Coelurosauria</taxon>
        <taxon>Aves</taxon>
        <taxon>Neognathae</taxon>
        <taxon>Neoaves</taxon>
        <taxon>Otidimorphae</taxon>
        <taxon>Cuculiformes</taxon>
        <taxon>Cuculidae</taxon>
        <taxon>Cuculus</taxon>
    </lineage>
</organism>
<dbReference type="GO" id="GO:0005813">
    <property type="term" value="C:centrosome"/>
    <property type="evidence" value="ECO:0007669"/>
    <property type="project" value="UniProtKB-SubCell"/>
</dbReference>
<feature type="domain" description="ALMS motif" evidence="5">
    <location>
        <begin position="109"/>
        <end position="243"/>
    </location>
</feature>
<keyword evidence="7" id="KW-1185">Reference proteome</keyword>
<evidence type="ECO:0000256" key="4">
    <source>
        <dbReference type="SAM" id="MobiDB-lite"/>
    </source>
</evidence>
<keyword evidence="2" id="KW-0963">Cytoplasm</keyword>
<dbReference type="GO" id="GO:0046599">
    <property type="term" value="P:regulation of centriole replication"/>
    <property type="evidence" value="ECO:0007669"/>
    <property type="project" value="TreeGrafter"/>
</dbReference>
<feature type="compositionally biased region" description="Basic and acidic residues" evidence="4">
    <location>
        <begin position="131"/>
        <end position="160"/>
    </location>
</feature>
<dbReference type="PANTHER" id="PTHR21553:SF26">
    <property type="entry name" value="ALMS MOTIF DOMAIN-CONTAINING PROTEIN"/>
    <property type="match status" value="1"/>
</dbReference>
<dbReference type="STRING" id="55661.A0A091GCY2"/>
<evidence type="ECO:0000256" key="1">
    <source>
        <dbReference type="ARBA" id="ARBA00004300"/>
    </source>
</evidence>
<dbReference type="Pfam" id="PF15309">
    <property type="entry name" value="ALMS_motif"/>
    <property type="match status" value="1"/>
</dbReference>
<feature type="region of interest" description="Disordered" evidence="4">
    <location>
        <begin position="131"/>
        <end position="200"/>
    </location>
</feature>
<comment type="subcellular location">
    <subcellularLocation>
        <location evidence="1">Cytoplasm</location>
        <location evidence="1">Cytoskeleton</location>
        <location evidence="1">Microtubule organizing center</location>
        <location evidence="1">Centrosome</location>
    </subcellularLocation>
</comment>
<dbReference type="Proteomes" id="UP000053760">
    <property type="component" value="Unassembled WGS sequence"/>
</dbReference>
<dbReference type="AlphaFoldDB" id="A0A091GCY2"/>
<gene>
    <name evidence="6" type="ORF">N303_01994</name>
</gene>
<accession>A0A091GCY2</accession>
<evidence type="ECO:0000256" key="2">
    <source>
        <dbReference type="ARBA" id="ARBA00022490"/>
    </source>
</evidence>
<dbReference type="GO" id="GO:0005814">
    <property type="term" value="C:centriole"/>
    <property type="evidence" value="ECO:0007669"/>
    <property type="project" value="TreeGrafter"/>
</dbReference>
<evidence type="ECO:0000313" key="6">
    <source>
        <dbReference type="EMBL" id="KFO80230.1"/>
    </source>
</evidence>
<evidence type="ECO:0000259" key="5">
    <source>
        <dbReference type="Pfam" id="PF15309"/>
    </source>
</evidence>
<dbReference type="PANTHER" id="PTHR21553">
    <property type="entry name" value="ALMS1-RELATED"/>
    <property type="match status" value="1"/>
</dbReference>
<name>A0A091GCY2_CUCCA</name>
<dbReference type="InterPro" id="IPR029299">
    <property type="entry name" value="ALMS_motif"/>
</dbReference>
<protein>
    <submittedName>
        <fullName evidence="6">Centrosomal protein KIAA1731</fullName>
    </submittedName>
</protein>
<feature type="compositionally biased region" description="Basic and acidic residues" evidence="4">
    <location>
        <begin position="177"/>
        <end position="198"/>
    </location>
</feature>
<reference evidence="6 7" key="1">
    <citation type="submission" date="2014-04" db="EMBL/GenBank/DDBJ databases">
        <title>Genome evolution of avian class.</title>
        <authorList>
            <person name="Zhang G."/>
            <person name="Li C."/>
        </authorList>
    </citation>
    <scope>NUCLEOTIDE SEQUENCE [LARGE SCALE GENOMIC DNA]</scope>
    <source>
        <strain evidence="6">BGI_N303</strain>
    </source>
</reference>
<keyword evidence="3" id="KW-0206">Cytoskeleton</keyword>
<feature type="non-terminal residue" evidence="6">
    <location>
        <position position="1"/>
    </location>
</feature>
<evidence type="ECO:0000256" key="3">
    <source>
        <dbReference type="ARBA" id="ARBA00023212"/>
    </source>
</evidence>
<evidence type="ECO:0000313" key="7">
    <source>
        <dbReference type="Proteomes" id="UP000053760"/>
    </source>
</evidence>
<dbReference type="GO" id="GO:0005829">
    <property type="term" value="C:cytosol"/>
    <property type="evidence" value="ECO:0007669"/>
    <property type="project" value="TreeGrafter"/>
</dbReference>
<proteinExistence type="predicted"/>
<feature type="non-terminal residue" evidence="6">
    <location>
        <position position="248"/>
    </location>
</feature>
<feature type="region of interest" description="Disordered" evidence="4">
    <location>
        <begin position="212"/>
        <end position="232"/>
    </location>
</feature>
<sequence length="248" mass="28398">ETESGCGIMEEPELTLVSLNDISIAELDTEHANHEKIKEDKINNPTSADRSEFNAFTEEREFLPLAPDVDDLTSLRPDSYSVAQSPSDNHLPSHQPAVMLLEFAATPGSLQESFLKRKKNFIQKSLKRVEEIKTKERENEKPEARQLQRGKSEKLSRQKESLLVSGKKGTVAKQLKKVGEVKVSSPEDRKAGETEMRQRTSRLYNQLTEVKMGKEEKARQETYAKNREKAKEFQKKMLEKLRAKKTRK</sequence>
<dbReference type="EMBL" id="KL448103">
    <property type="protein sequence ID" value="KFO80230.1"/>
    <property type="molecule type" value="Genomic_DNA"/>
</dbReference>